<dbReference type="Proteomes" id="UP001149954">
    <property type="component" value="Unassembled WGS sequence"/>
</dbReference>
<dbReference type="AlphaFoldDB" id="A0A9W9XUQ0"/>
<sequence>MEPIPRDYAHLDAAASQLAHALREVGISHVFLGGYAAGLVGSWRITKEIDVVTERSPALSLKEVPQFTWSSDERCWEYQDSDTDVSISMLALDSGPWNFPSPRGTERFTVKPKDLPMRSIYAKIDILHPSVLILTKLKAWYAADVSRNPSAHMRTRAHFVDIMATLQWLSDEGEHMDACTGRPLWRGDSISVAWLK</sequence>
<evidence type="ECO:0000313" key="1">
    <source>
        <dbReference type="EMBL" id="KAJ5503709.1"/>
    </source>
</evidence>
<comment type="caution">
    <text evidence="1">The sequence shown here is derived from an EMBL/GenBank/DDBJ whole genome shotgun (WGS) entry which is preliminary data.</text>
</comment>
<dbReference type="EMBL" id="JAPWDS010000003">
    <property type="protein sequence ID" value="KAJ5503709.1"/>
    <property type="molecule type" value="Genomic_DNA"/>
</dbReference>
<gene>
    <name evidence="1" type="ORF">N7463_006583</name>
</gene>
<keyword evidence="2" id="KW-1185">Reference proteome</keyword>
<reference evidence="1" key="2">
    <citation type="journal article" date="2023" name="IMA Fungus">
        <title>Comparative genomic study of the Penicillium genus elucidates a diverse pangenome and 15 lateral gene transfer events.</title>
        <authorList>
            <person name="Petersen C."/>
            <person name="Sorensen T."/>
            <person name="Nielsen M.R."/>
            <person name="Sondergaard T.E."/>
            <person name="Sorensen J.L."/>
            <person name="Fitzpatrick D.A."/>
            <person name="Frisvad J.C."/>
            <person name="Nielsen K.L."/>
        </authorList>
    </citation>
    <scope>NUCLEOTIDE SEQUENCE</scope>
    <source>
        <strain evidence="1">IBT 29495</strain>
    </source>
</reference>
<protein>
    <submittedName>
        <fullName evidence="1">Uncharacterized protein</fullName>
    </submittedName>
</protein>
<name>A0A9W9XUQ0_9EURO</name>
<accession>A0A9W9XUQ0</accession>
<organism evidence="1 2">
    <name type="scientific">Penicillium fimorum</name>
    <dbReference type="NCBI Taxonomy" id="1882269"/>
    <lineage>
        <taxon>Eukaryota</taxon>
        <taxon>Fungi</taxon>
        <taxon>Dikarya</taxon>
        <taxon>Ascomycota</taxon>
        <taxon>Pezizomycotina</taxon>
        <taxon>Eurotiomycetes</taxon>
        <taxon>Eurotiomycetidae</taxon>
        <taxon>Eurotiales</taxon>
        <taxon>Aspergillaceae</taxon>
        <taxon>Penicillium</taxon>
    </lineage>
</organism>
<dbReference type="OrthoDB" id="10066232at2759"/>
<proteinExistence type="predicted"/>
<evidence type="ECO:0000313" key="2">
    <source>
        <dbReference type="Proteomes" id="UP001149954"/>
    </source>
</evidence>
<reference evidence="1" key="1">
    <citation type="submission" date="2022-12" db="EMBL/GenBank/DDBJ databases">
        <authorList>
            <person name="Petersen C."/>
        </authorList>
    </citation>
    <scope>NUCLEOTIDE SEQUENCE</scope>
    <source>
        <strain evidence="1">IBT 29495</strain>
    </source>
</reference>